<dbReference type="Proteomes" id="UP000184342">
    <property type="component" value="Unassembled WGS sequence"/>
</dbReference>
<accession>A0A1M6B2V3</accession>
<evidence type="ECO:0000313" key="1">
    <source>
        <dbReference type="EMBL" id="SHI43010.1"/>
    </source>
</evidence>
<dbReference type="Pfam" id="PF06152">
    <property type="entry name" value="Phage_min_cap2"/>
    <property type="match status" value="1"/>
</dbReference>
<dbReference type="InterPro" id="IPR009319">
    <property type="entry name" value="Phage_A118_VSP1"/>
</dbReference>
<dbReference type="EMBL" id="FQYT01000003">
    <property type="protein sequence ID" value="SHI43010.1"/>
    <property type="molecule type" value="Genomic_DNA"/>
</dbReference>
<evidence type="ECO:0000313" key="2">
    <source>
        <dbReference type="Proteomes" id="UP000184342"/>
    </source>
</evidence>
<dbReference type="GO" id="GO:0005198">
    <property type="term" value="F:structural molecule activity"/>
    <property type="evidence" value="ECO:0007669"/>
    <property type="project" value="InterPro"/>
</dbReference>
<dbReference type="AlphaFoldDB" id="A0A1M6B2V3"/>
<gene>
    <name evidence="1" type="ORF">SAMN02745691_00244</name>
</gene>
<proteinExistence type="predicted"/>
<name>A0A1M6B2V3_9FIRM</name>
<dbReference type="OrthoDB" id="3197444at2"/>
<dbReference type="RefSeq" id="WP_094757249.1">
    <property type="nucleotide sequence ID" value="NZ_FQYT01000003.1"/>
</dbReference>
<sequence>MLHSDELEGIPIKLSAAVSSTEDRIMADLVERIRASMEISATADWQLNRLRMLGESDEYIRETLQDLLGFSDKEMARLYSDTLGQAYIRDKALYDASGVKLIPFKENKELQTIIGAVKKQTSGTFRNITNTMGFAKRVNGKIVFTELSKYYQEALDGAMMDLTTGTYDYNSILKRIVGEMTSSGLRTVDYASGRSFRVESAMRMALMTGFNQTVAKINDDVAEQLDTDYFEVDWHGGARPSHQKWQGKVYSKKQLTTICGLGSAGGLLGINCYHSYNPFVPGASVRNYTDKQLKQMNADENTPTPYKGQEYTTYEATQRQRQLEALMRKQRQEIKLLEKGGADKDEMSIYRASYRGTSAQYNEFSEAMGIPQQRKRVTVDGLSKV</sequence>
<organism evidence="1 2">
    <name type="scientific">Parasporobacterium paucivorans DSM 15970</name>
    <dbReference type="NCBI Taxonomy" id="1122934"/>
    <lineage>
        <taxon>Bacteria</taxon>
        <taxon>Bacillati</taxon>
        <taxon>Bacillota</taxon>
        <taxon>Clostridia</taxon>
        <taxon>Lachnospirales</taxon>
        <taxon>Lachnospiraceae</taxon>
        <taxon>Parasporobacterium</taxon>
    </lineage>
</organism>
<reference evidence="1 2" key="1">
    <citation type="submission" date="2016-11" db="EMBL/GenBank/DDBJ databases">
        <authorList>
            <person name="Jaros S."/>
            <person name="Januszkiewicz K."/>
            <person name="Wedrychowicz H."/>
        </authorList>
    </citation>
    <scope>NUCLEOTIDE SEQUENCE [LARGE SCALE GENOMIC DNA]</scope>
    <source>
        <strain evidence="1 2">DSM 15970</strain>
    </source>
</reference>
<keyword evidence="2" id="KW-1185">Reference proteome</keyword>
<dbReference type="STRING" id="1122934.SAMN02745691_00244"/>
<protein>
    <submittedName>
        <fullName evidence="1">Phage minor capsid protein 2</fullName>
    </submittedName>
</protein>